<dbReference type="Proteomes" id="UP001355207">
    <property type="component" value="Chromosome 10"/>
</dbReference>
<reference evidence="2 3" key="1">
    <citation type="submission" date="2024-01" db="EMBL/GenBank/DDBJ databases">
        <title>Comparative genomics of Cryptococcus and Kwoniella reveals pathogenesis evolution and contrasting modes of karyotype evolution via chromosome fusion or intercentromeric recombination.</title>
        <authorList>
            <person name="Coelho M.A."/>
            <person name="David-Palma M."/>
            <person name="Shea T."/>
            <person name="Bowers K."/>
            <person name="McGinley-Smith S."/>
            <person name="Mohammad A.W."/>
            <person name="Gnirke A."/>
            <person name="Yurkov A.M."/>
            <person name="Nowrousian M."/>
            <person name="Sun S."/>
            <person name="Cuomo C.A."/>
            <person name="Heitman J."/>
        </authorList>
    </citation>
    <scope>NUCLEOTIDE SEQUENCE [LARGE SCALE GENOMIC DNA]</scope>
    <source>
        <strain evidence="2 3">CBS 6074</strain>
    </source>
</reference>
<evidence type="ECO:0000256" key="1">
    <source>
        <dbReference type="SAM" id="MobiDB-lite"/>
    </source>
</evidence>
<evidence type="ECO:0000313" key="2">
    <source>
        <dbReference type="EMBL" id="WWC92480.1"/>
    </source>
</evidence>
<dbReference type="RefSeq" id="XP_066079242.1">
    <property type="nucleotide sequence ID" value="XM_066223145.1"/>
</dbReference>
<name>A0AAX4K6P8_9TREE</name>
<organism evidence="2 3">
    <name type="scientific">Kwoniella dendrophila CBS 6074</name>
    <dbReference type="NCBI Taxonomy" id="1295534"/>
    <lineage>
        <taxon>Eukaryota</taxon>
        <taxon>Fungi</taxon>
        <taxon>Dikarya</taxon>
        <taxon>Basidiomycota</taxon>
        <taxon>Agaricomycotina</taxon>
        <taxon>Tremellomycetes</taxon>
        <taxon>Tremellales</taxon>
        <taxon>Cryptococcaceae</taxon>
        <taxon>Kwoniella</taxon>
    </lineage>
</organism>
<feature type="compositionally biased region" description="Basic and acidic residues" evidence="1">
    <location>
        <begin position="274"/>
        <end position="292"/>
    </location>
</feature>
<dbReference type="EMBL" id="CP144107">
    <property type="protein sequence ID" value="WWC92480.1"/>
    <property type="molecule type" value="Genomic_DNA"/>
</dbReference>
<feature type="compositionally biased region" description="Acidic residues" evidence="1">
    <location>
        <begin position="507"/>
        <end position="559"/>
    </location>
</feature>
<accession>A0AAX4K6P8</accession>
<evidence type="ECO:0008006" key="4">
    <source>
        <dbReference type="Google" id="ProtNLM"/>
    </source>
</evidence>
<evidence type="ECO:0000313" key="3">
    <source>
        <dbReference type="Proteomes" id="UP001355207"/>
    </source>
</evidence>
<feature type="compositionally biased region" description="Low complexity" evidence="1">
    <location>
        <begin position="319"/>
        <end position="328"/>
    </location>
</feature>
<feature type="region of interest" description="Disordered" evidence="1">
    <location>
        <begin position="274"/>
        <end position="329"/>
    </location>
</feature>
<gene>
    <name evidence="2" type="ORF">L201_007438</name>
</gene>
<sequence>MEPVLSTELWEKIIGHCTEKGDEGVFTPQRTLATCLRVCKTWYLLASPYLYASPVVQHISNFLSGADKPISEHLSGILTHSTSSSQELYLQVLQEGNTKLPLLHQVQNLKFYALDLPENRENFDFMKISMDTIDKSGIISNMLHNLTPFTCLTPRLENIQVNSHLFPFGLDEKSMTDLVSKNCSNLSTNFFTVLKPKYWCEYDSPPNVRLSESPKDLSRTLTMIENGYIPKISEFHTSLTEDEPPTIHWGTTNRVSIREKMDVRKYMFPRVEGFEDPKSELEPRPKAQHQDDIVETGSQPESDSEDSGCLAANSADPEQNQFNNNHNNGEWPVEAVGDMDLDCWVDAICEIIQNSRLRLTGKPNLNHVETIDSKTKLHVYGIEKFLTIAPGYAGGPSYIDETTTIIPKIKPEDVDLSSFRGIKECNFTSEQLELRKSIHQSSFKKMESTIREKLKINSSGNWIKTNRKAPEIKLFLAIEHPGCMSCGQGKNDIWKLDCRPRPPAREDDSDWTDEYDEDDDDDFDSDDYPDVDDLIEYDDDDIYDMDDDDDGFLDEDDDM</sequence>
<feature type="region of interest" description="Disordered" evidence="1">
    <location>
        <begin position="501"/>
        <end position="559"/>
    </location>
</feature>
<keyword evidence="3" id="KW-1185">Reference proteome</keyword>
<protein>
    <recommendedName>
        <fullName evidence="4">F-box domain-containing protein</fullName>
    </recommendedName>
</protein>
<dbReference type="GeneID" id="91098107"/>
<dbReference type="CDD" id="cd09917">
    <property type="entry name" value="F-box_SF"/>
    <property type="match status" value="1"/>
</dbReference>
<proteinExistence type="predicted"/>
<dbReference type="AlphaFoldDB" id="A0AAX4K6P8"/>